<proteinExistence type="predicted"/>
<dbReference type="OrthoDB" id="1376530at2"/>
<feature type="signal peptide" evidence="1">
    <location>
        <begin position="1"/>
        <end position="21"/>
    </location>
</feature>
<dbReference type="PROSITE" id="PS51257">
    <property type="entry name" value="PROKAR_LIPOPROTEIN"/>
    <property type="match status" value="1"/>
</dbReference>
<dbReference type="Proteomes" id="UP000248536">
    <property type="component" value="Chromosome"/>
</dbReference>
<feature type="chain" id="PRO_5016355839" description="Lipoprotein" evidence="1">
    <location>
        <begin position="22"/>
        <end position="114"/>
    </location>
</feature>
<dbReference type="KEGG" id="spon:HME9304_01493"/>
<evidence type="ECO:0008006" key="4">
    <source>
        <dbReference type="Google" id="ProtNLM"/>
    </source>
</evidence>
<dbReference type="EMBL" id="CP030104">
    <property type="protein sequence ID" value="AWX44491.1"/>
    <property type="molecule type" value="Genomic_DNA"/>
</dbReference>
<keyword evidence="1" id="KW-0732">Signal</keyword>
<organism evidence="2 3">
    <name type="scientific">Flagellimonas maritima</name>
    <dbReference type="NCBI Taxonomy" id="1383885"/>
    <lineage>
        <taxon>Bacteria</taxon>
        <taxon>Pseudomonadati</taxon>
        <taxon>Bacteroidota</taxon>
        <taxon>Flavobacteriia</taxon>
        <taxon>Flavobacteriales</taxon>
        <taxon>Flavobacteriaceae</taxon>
        <taxon>Flagellimonas</taxon>
    </lineage>
</organism>
<protein>
    <recommendedName>
        <fullName evidence="4">Lipoprotein</fullName>
    </recommendedName>
</protein>
<reference evidence="2 3" key="1">
    <citation type="submission" date="2018-06" db="EMBL/GenBank/DDBJ databases">
        <title>Spongiibacterium sp. HME9304 Genome sequencing and assembly.</title>
        <authorList>
            <person name="Kang H."/>
            <person name="Kim H."/>
            <person name="Joh K."/>
        </authorList>
    </citation>
    <scope>NUCLEOTIDE SEQUENCE [LARGE SCALE GENOMIC DNA]</scope>
    <source>
        <strain evidence="2 3">HME9304</strain>
    </source>
</reference>
<dbReference type="RefSeq" id="WP_112377962.1">
    <property type="nucleotide sequence ID" value="NZ_CP030104.1"/>
</dbReference>
<evidence type="ECO:0000313" key="2">
    <source>
        <dbReference type="EMBL" id="AWX44491.1"/>
    </source>
</evidence>
<gene>
    <name evidence="2" type="ORF">HME9304_01493</name>
</gene>
<accession>A0A2Z4LRF9</accession>
<evidence type="ECO:0000313" key="3">
    <source>
        <dbReference type="Proteomes" id="UP000248536"/>
    </source>
</evidence>
<sequence length="114" mass="12570">MKKLALLAFLVILFQSCYTYRNVSVSEIKKGKTYEITLKNGQSFESTCQEVNERNIGLLINGRIMKLSTSKIETAKRKKLSAIKLAGGLSLAAIGAALLIKNGDKNTFLEQITD</sequence>
<dbReference type="AlphaFoldDB" id="A0A2Z4LRF9"/>
<name>A0A2Z4LRF9_9FLAO</name>
<evidence type="ECO:0000256" key="1">
    <source>
        <dbReference type="SAM" id="SignalP"/>
    </source>
</evidence>
<keyword evidence="3" id="KW-1185">Reference proteome</keyword>